<evidence type="ECO:0000313" key="3">
    <source>
        <dbReference type="Proteomes" id="UP000623467"/>
    </source>
</evidence>
<reference evidence="2" key="1">
    <citation type="submission" date="2020-05" db="EMBL/GenBank/DDBJ databases">
        <title>Mycena genomes resolve the evolution of fungal bioluminescence.</title>
        <authorList>
            <person name="Tsai I.J."/>
        </authorList>
    </citation>
    <scope>NUCLEOTIDE SEQUENCE</scope>
    <source>
        <strain evidence="2">160909Yilan</strain>
    </source>
</reference>
<evidence type="ECO:0000313" key="2">
    <source>
        <dbReference type="EMBL" id="KAF7359525.1"/>
    </source>
</evidence>
<evidence type="ECO:0008006" key="4">
    <source>
        <dbReference type="Google" id="ProtNLM"/>
    </source>
</evidence>
<keyword evidence="1" id="KW-0812">Transmembrane</keyword>
<gene>
    <name evidence="2" type="ORF">MSAN_01295500</name>
</gene>
<dbReference type="Proteomes" id="UP000623467">
    <property type="component" value="Unassembled WGS sequence"/>
</dbReference>
<dbReference type="AlphaFoldDB" id="A0A8H6YKC6"/>
<dbReference type="OrthoDB" id="2926044at2759"/>
<protein>
    <recommendedName>
        <fullName evidence="4">Transmembrane protein</fullName>
    </recommendedName>
</protein>
<comment type="caution">
    <text evidence="2">The sequence shown here is derived from an EMBL/GenBank/DDBJ whole genome shotgun (WGS) entry which is preliminary data.</text>
</comment>
<evidence type="ECO:0000256" key="1">
    <source>
        <dbReference type="SAM" id="Phobius"/>
    </source>
</evidence>
<name>A0A8H6YKC6_9AGAR</name>
<dbReference type="EMBL" id="JACAZH010000009">
    <property type="protein sequence ID" value="KAF7359525.1"/>
    <property type="molecule type" value="Genomic_DNA"/>
</dbReference>
<sequence length="188" mass="20517">MSLKSHSPLGSAAIVGENILIAFLVLPFTIEWFTLVIVISYLMLRASRSGNKPPSLSGAGFIFATQTLLGIVNSLALTNRAWPGSNLCNDLGKLSHSCRAIALVVVGLSWLGTTTAFAGILLSCAGPLHRVYKALHLPRRHNSASLDHIFELVDIPTRYHDQPRPNYDQPSYDKGKAKLGEEWTEIPI</sequence>
<keyword evidence="1" id="KW-0472">Membrane</keyword>
<feature type="transmembrane region" description="Helical" evidence="1">
    <location>
        <begin position="56"/>
        <end position="77"/>
    </location>
</feature>
<keyword evidence="1" id="KW-1133">Transmembrane helix</keyword>
<feature type="transmembrane region" description="Helical" evidence="1">
    <location>
        <begin position="100"/>
        <end position="125"/>
    </location>
</feature>
<accession>A0A8H6YKC6</accession>
<feature type="transmembrane region" description="Helical" evidence="1">
    <location>
        <begin position="20"/>
        <end position="44"/>
    </location>
</feature>
<proteinExistence type="predicted"/>
<organism evidence="2 3">
    <name type="scientific">Mycena sanguinolenta</name>
    <dbReference type="NCBI Taxonomy" id="230812"/>
    <lineage>
        <taxon>Eukaryota</taxon>
        <taxon>Fungi</taxon>
        <taxon>Dikarya</taxon>
        <taxon>Basidiomycota</taxon>
        <taxon>Agaricomycotina</taxon>
        <taxon>Agaricomycetes</taxon>
        <taxon>Agaricomycetidae</taxon>
        <taxon>Agaricales</taxon>
        <taxon>Marasmiineae</taxon>
        <taxon>Mycenaceae</taxon>
        <taxon>Mycena</taxon>
    </lineage>
</organism>
<keyword evidence="3" id="KW-1185">Reference proteome</keyword>